<comment type="caution">
    <text evidence="5">The sequence shown here is derived from an EMBL/GenBank/DDBJ whole genome shotgun (WGS) entry which is preliminary data.</text>
</comment>
<reference evidence="5 6" key="1">
    <citation type="submission" date="2020-08" db="EMBL/GenBank/DDBJ databases">
        <title>The genome sequence of Novosphingobium flavum 4Y4.</title>
        <authorList>
            <person name="Liu Y."/>
        </authorList>
    </citation>
    <scope>NUCLEOTIDE SEQUENCE [LARGE SCALE GENOMIC DNA]</scope>
    <source>
        <strain evidence="5 6">4Y4</strain>
    </source>
</reference>
<keyword evidence="6" id="KW-1185">Reference proteome</keyword>
<organism evidence="5 6">
    <name type="scientific">Novosphingobium aerophilum</name>
    <dbReference type="NCBI Taxonomy" id="2839843"/>
    <lineage>
        <taxon>Bacteria</taxon>
        <taxon>Pseudomonadati</taxon>
        <taxon>Pseudomonadota</taxon>
        <taxon>Alphaproteobacteria</taxon>
        <taxon>Sphingomonadales</taxon>
        <taxon>Sphingomonadaceae</taxon>
        <taxon>Novosphingobium</taxon>
    </lineage>
</organism>
<dbReference type="EMBL" id="JACLAU010000053">
    <property type="protein sequence ID" value="MBC2653515.1"/>
    <property type="molecule type" value="Genomic_DNA"/>
</dbReference>
<dbReference type="InterPro" id="IPR036390">
    <property type="entry name" value="WH_DNA-bd_sf"/>
</dbReference>
<evidence type="ECO:0000256" key="2">
    <source>
        <dbReference type="ARBA" id="ARBA00023125"/>
    </source>
</evidence>
<dbReference type="PROSITE" id="PS50949">
    <property type="entry name" value="HTH_GNTR"/>
    <property type="match status" value="1"/>
</dbReference>
<dbReference type="PANTHER" id="PTHR43537">
    <property type="entry name" value="TRANSCRIPTIONAL REGULATOR, GNTR FAMILY"/>
    <property type="match status" value="1"/>
</dbReference>
<dbReference type="Pfam" id="PF00392">
    <property type="entry name" value="GntR"/>
    <property type="match status" value="1"/>
</dbReference>
<dbReference type="GO" id="GO:0003677">
    <property type="term" value="F:DNA binding"/>
    <property type="evidence" value="ECO:0007669"/>
    <property type="project" value="UniProtKB-KW"/>
</dbReference>
<name>A0A7X1FAP4_9SPHN</name>
<dbReference type="SUPFAM" id="SSF46785">
    <property type="entry name" value="Winged helix' DNA-binding domain"/>
    <property type="match status" value="1"/>
</dbReference>
<keyword evidence="1" id="KW-0805">Transcription regulation</keyword>
<keyword evidence="3" id="KW-0804">Transcription</keyword>
<evidence type="ECO:0000313" key="5">
    <source>
        <dbReference type="EMBL" id="MBC2653515.1"/>
    </source>
</evidence>
<evidence type="ECO:0000256" key="1">
    <source>
        <dbReference type="ARBA" id="ARBA00023015"/>
    </source>
</evidence>
<proteinExistence type="predicted"/>
<evidence type="ECO:0000313" key="6">
    <source>
        <dbReference type="Proteomes" id="UP000520156"/>
    </source>
</evidence>
<dbReference type="Gene3D" id="1.20.120.530">
    <property type="entry name" value="GntR ligand-binding domain-like"/>
    <property type="match status" value="1"/>
</dbReference>
<dbReference type="InterPro" id="IPR008920">
    <property type="entry name" value="TF_FadR/GntR_C"/>
</dbReference>
<dbReference type="InterPro" id="IPR036388">
    <property type="entry name" value="WH-like_DNA-bd_sf"/>
</dbReference>
<feature type="domain" description="HTH gntR-type" evidence="4">
    <location>
        <begin position="4"/>
        <end position="70"/>
    </location>
</feature>
<dbReference type="InterPro" id="IPR000524">
    <property type="entry name" value="Tscrpt_reg_HTH_GntR"/>
</dbReference>
<dbReference type="Proteomes" id="UP000520156">
    <property type="component" value="Unassembled WGS sequence"/>
</dbReference>
<dbReference type="AlphaFoldDB" id="A0A7X1FAP4"/>
<dbReference type="GO" id="GO:0003700">
    <property type="term" value="F:DNA-binding transcription factor activity"/>
    <property type="evidence" value="ECO:0007669"/>
    <property type="project" value="InterPro"/>
</dbReference>
<dbReference type="CDD" id="cd07377">
    <property type="entry name" value="WHTH_GntR"/>
    <property type="match status" value="1"/>
</dbReference>
<protein>
    <submittedName>
        <fullName evidence="5">GntR family transcriptional regulator</fullName>
    </submittedName>
</protein>
<evidence type="ECO:0000256" key="3">
    <source>
        <dbReference type="ARBA" id="ARBA00023163"/>
    </source>
</evidence>
<dbReference type="SUPFAM" id="SSF48008">
    <property type="entry name" value="GntR ligand-binding domain-like"/>
    <property type="match status" value="1"/>
</dbReference>
<accession>A0A7X1FAP4</accession>
<evidence type="ECO:0000259" key="4">
    <source>
        <dbReference type="PROSITE" id="PS50949"/>
    </source>
</evidence>
<dbReference type="SMART" id="SM00895">
    <property type="entry name" value="FCD"/>
    <property type="match status" value="1"/>
</dbReference>
<dbReference type="SMART" id="SM00345">
    <property type="entry name" value="HTH_GNTR"/>
    <property type="match status" value="1"/>
</dbReference>
<dbReference type="Gene3D" id="1.10.10.10">
    <property type="entry name" value="Winged helix-like DNA-binding domain superfamily/Winged helix DNA-binding domain"/>
    <property type="match status" value="1"/>
</dbReference>
<dbReference type="Pfam" id="PF07729">
    <property type="entry name" value="FCD"/>
    <property type="match status" value="1"/>
</dbReference>
<sequence length="209" mass="23866">MQVDRLRDQVYRLILEDLKSGEFKPGSRLVEGHLAKRYSVSRTPVREALFQLSREGKLSTAERGYEVATDDDQTTIDRHEVRELLDPRLAYLAASGSQASKRELSQILKQEQAAHETNNVDAFIEANLEFRETLRSMCRNSLLARCSALLDDQAQPTRRRMFSAPHYRELEFEHDQAIAQAIIAGDAEGAEQAMRAYILMVKSHLETIF</sequence>
<gene>
    <name evidence="5" type="ORF">H7F49_17680</name>
</gene>
<dbReference type="PANTHER" id="PTHR43537:SF44">
    <property type="entry name" value="GNTR FAMILY REGULATORY PROTEIN"/>
    <property type="match status" value="1"/>
</dbReference>
<keyword evidence="2" id="KW-0238">DNA-binding</keyword>
<dbReference type="InterPro" id="IPR011711">
    <property type="entry name" value="GntR_C"/>
</dbReference>